<feature type="region of interest" description="Disordered" evidence="1">
    <location>
        <begin position="28"/>
        <end position="61"/>
    </location>
</feature>
<evidence type="ECO:0000313" key="2">
    <source>
        <dbReference type="EMBL" id="GBP03546.1"/>
    </source>
</evidence>
<name>A0A4C1SNQ7_EUMVA</name>
<sequence length="88" mass="9948">MDFLCQYPCQSINQQLSLRMKRRLLLKQQGQLKQQNRCSSNNNNNNVLNKSSSSRNNPSSYSTQTIQCKQINCTTISVLAALVLVALN</sequence>
<dbReference type="AlphaFoldDB" id="A0A4C1SNQ7"/>
<gene>
    <name evidence="2" type="ORF">EVAR_91341_1</name>
</gene>
<reference evidence="2 3" key="1">
    <citation type="journal article" date="2019" name="Commun. Biol.">
        <title>The bagworm genome reveals a unique fibroin gene that provides high tensile strength.</title>
        <authorList>
            <person name="Kono N."/>
            <person name="Nakamura H."/>
            <person name="Ohtoshi R."/>
            <person name="Tomita M."/>
            <person name="Numata K."/>
            <person name="Arakawa K."/>
        </authorList>
    </citation>
    <scope>NUCLEOTIDE SEQUENCE [LARGE SCALE GENOMIC DNA]</scope>
</reference>
<organism evidence="2 3">
    <name type="scientific">Eumeta variegata</name>
    <name type="common">Bagworm moth</name>
    <name type="synonym">Eumeta japonica</name>
    <dbReference type="NCBI Taxonomy" id="151549"/>
    <lineage>
        <taxon>Eukaryota</taxon>
        <taxon>Metazoa</taxon>
        <taxon>Ecdysozoa</taxon>
        <taxon>Arthropoda</taxon>
        <taxon>Hexapoda</taxon>
        <taxon>Insecta</taxon>
        <taxon>Pterygota</taxon>
        <taxon>Neoptera</taxon>
        <taxon>Endopterygota</taxon>
        <taxon>Lepidoptera</taxon>
        <taxon>Glossata</taxon>
        <taxon>Ditrysia</taxon>
        <taxon>Tineoidea</taxon>
        <taxon>Psychidae</taxon>
        <taxon>Oiketicinae</taxon>
        <taxon>Eumeta</taxon>
    </lineage>
</organism>
<keyword evidence="3" id="KW-1185">Reference proteome</keyword>
<protein>
    <submittedName>
        <fullName evidence="2">Uncharacterized protein</fullName>
    </submittedName>
</protein>
<evidence type="ECO:0000313" key="3">
    <source>
        <dbReference type="Proteomes" id="UP000299102"/>
    </source>
</evidence>
<dbReference type="EMBL" id="BGZK01007348">
    <property type="protein sequence ID" value="GBP03546.1"/>
    <property type="molecule type" value="Genomic_DNA"/>
</dbReference>
<evidence type="ECO:0000256" key="1">
    <source>
        <dbReference type="SAM" id="MobiDB-lite"/>
    </source>
</evidence>
<accession>A0A4C1SNQ7</accession>
<proteinExistence type="predicted"/>
<comment type="caution">
    <text evidence="2">The sequence shown here is derived from an EMBL/GenBank/DDBJ whole genome shotgun (WGS) entry which is preliminary data.</text>
</comment>
<dbReference type="Proteomes" id="UP000299102">
    <property type="component" value="Unassembled WGS sequence"/>
</dbReference>